<name>A0A8J4SPZ8_9TREM</name>
<feature type="transmembrane region" description="Helical" evidence="3">
    <location>
        <begin position="423"/>
        <end position="443"/>
    </location>
</feature>
<dbReference type="OrthoDB" id="1730117at2759"/>
<dbReference type="InterPro" id="IPR039672">
    <property type="entry name" value="MFS_2"/>
</dbReference>
<feature type="transmembrane region" description="Helical" evidence="3">
    <location>
        <begin position="449"/>
        <end position="473"/>
    </location>
</feature>
<keyword evidence="5" id="KW-1185">Reference proteome</keyword>
<dbReference type="Proteomes" id="UP000748531">
    <property type="component" value="Unassembled WGS sequence"/>
</dbReference>
<dbReference type="GO" id="GO:0008643">
    <property type="term" value="P:carbohydrate transport"/>
    <property type="evidence" value="ECO:0007669"/>
    <property type="project" value="InterPro"/>
</dbReference>
<dbReference type="PANTHER" id="PTHR11328:SF28">
    <property type="entry name" value="MAJOR FACILITATOR SUPERFAMILY DOMAIN-CONTAINING PROTEIN 12"/>
    <property type="match status" value="1"/>
</dbReference>
<dbReference type="GO" id="GO:0005886">
    <property type="term" value="C:plasma membrane"/>
    <property type="evidence" value="ECO:0007669"/>
    <property type="project" value="TreeGrafter"/>
</dbReference>
<feature type="transmembrane region" description="Helical" evidence="3">
    <location>
        <begin position="526"/>
        <end position="544"/>
    </location>
</feature>
<dbReference type="CDD" id="cd17491">
    <property type="entry name" value="MFS_MFSD12"/>
    <property type="match status" value="1"/>
</dbReference>
<dbReference type="Gene3D" id="1.20.1250.20">
    <property type="entry name" value="MFS general substrate transporter like domains"/>
    <property type="match status" value="1"/>
</dbReference>
<proteinExistence type="inferred from homology"/>
<feature type="transmembrane region" description="Helical" evidence="3">
    <location>
        <begin position="394"/>
        <end position="411"/>
    </location>
</feature>
<feature type="transmembrane region" description="Helical" evidence="3">
    <location>
        <begin position="289"/>
        <end position="308"/>
    </location>
</feature>
<keyword evidence="3" id="KW-0472">Membrane</keyword>
<dbReference type="SUPFAM" id="SSF103473">
    <property type="entry name" value="MFS general substrate transporter"/>
    <property type="match status" value="1"/>
</dbReference>
<protein>
    <submittedName>
        <fullName evidence="4">Major facilitator superfamily domain-containing protein 12</fullName>
    </submittedName>
</protein>
<feature type="compositionally biased region" description="Basic and acidic residues" evidence="2">
    <location>
        <begin position="103"/>
        <end position="114"/>
    </location>
</feature>
<accession>A0A8J4SPZ8</accession>
<gene>
    <name evidence="4" type="ORF">PHET_04953</name>
</gene>
<comment type="similarity">
    <text evidence="1">Belongs to the major facilitator superfamily.</text>
</comment>
<evidence type="ECO:0000256" key="2">
    <source>
        <dbReference type="SAM" id="MobiDB-lite"/>
    </source>
</evidence>
<evidence type="ECO:0000256" key="3">
    <source>
        <dbReference type="SAM" id="Phobius"/>
    </source>
</evidence>
<feature type="transmembrane region" description="Helical" evidence="3">
    <location>
        <begin position="140"/>
        <end position="160"/>
    </location>
</feature>
<evidence type="ECO:0000256" key="1">
    <source>
        <dbReference type="ARBA" id="ARBA00008335"/>
    </source>
</evidence>
<feature type="region of interest" description="Disordered" evidence="2">
    <location>
        <begin position="92"/>
        <end position="117"/>
    </location>
</feature>
<dbReference type="InterPro" id="IPR036259">
    <property type="entry name" value="MFS_trans_sf"/>
</dbReference>
<dbReference type="PANTHER" id="PTHR11328">
    <property type="entry name" value="MAJOR FACILITATOR SUPERFAMILY DOMAIN-CONTAINING PROTEIN"/>
    <property type="match status" value="1"/>
</dbReference>
<feature type="transmembrane region" description="Helical" evidence="3">
    <location>
        <begin position="172"/>
        <end position="191"/>
    </location>
</feature>
<reference evidence="4" key="1">
    <citation type="submission" date="2019-05" db="EMBL/GenBank/DDBJ databases">
        <title>Annotation for the trematode Paragonimus heterotremus.</title>
        <authorList>
            <person name="Choi Y.-J."/>
        </authorList>
    </citation>
    <scope>NUCLEOTIDE SEQUENCE</scope>
    <source>
        <strain evidence="4">LC</strain>
    </source>
</reference>
<dbReference type="Pfam" id="PF13347">
    <property type="entry name" value="MFS_2"/>
    <property type="match status" value="1"/>
</dbReference>
<sequence>MVVFVEGERLLCFFFAFSLFAMSLSWRVRLSYAVGHVLNDLCASVWFTYTLVFFKFGVNVPTTLAGTVVLVGQLADGLATPLVGYFSDRSHRDEGRPAYSPDQYERLSDEHQPSSDDNVTVLQQRCGWRCFTWCPQGRKAWHFGGSLLVIFSFPLIFGSPVGSMNANTWAKMIYYLPFFGWAAVQITHLAMMNDLTLDPGERTLLTSLRHLFTVLCNLAVYLSTYFLLGHHTDPVPPTPNSTITSSSVHPTWNMVLAGHPGTGRLSTGFSDSQEGVDFGPDDLPAFRNLSLAIISAGALMTLVFHLGLHGSHSIFNDTLAPTETTNLSDTDALSDMRYPGSRAIYVTSWKGWLRVPLFWVEGFSYMTIRLIVNVSQAYITVYLLHSLLLPKETMALVPLTIYLSSMVSLIVQKPIQDKISRELNAVLGLSIITCFCVLVNYPGDPVDLVRVYIAAGILGIGCTFILITGLSMVSDLIGPNQENGAFVYGYMSFADKLVNGIVIQLIESLWNSTSCSCYYQNVEAYGIGGWVVAGVLFLAIQVAVKKRTYGQFNIFLATRYD</sequence>
<comment type="caution">
    <text evidence="4">The sequence shown here is derived from an EMBL/GenBank/DDBJ whole genome shotgun (WGS) entry which is preliminary data.</text>
</comment>
<evidence type="ECO:0000313" key="5">
    <source>
        <dbReference type="Proteomes" id="UP000748531"/>
    </source>
</evidence>
<keyword evidence="3" id="KW-0812">Transmembrane</keyword>
<dbReference type="GO" id="GO:0015293">
    <property type="term" value="F:symporter activity"/>
    <property type="evidence" value="ECO:0007669"/>
    <property type="project" value="InterPro"/>
</dbReference>
<dbReference type="EMBL" id="LUCH01002318">
    <property type="protein sequence ID" value="KAF5401670.1"/>
    <property type="molecule type" value="Genomic_DNA"/>
</dbReference>
<feature type="transmembrane region" description="Helical" evidence="3">
    <location>
        <begin position="485"/>
        <end position="506"/>
    </location>
</feature>
<evidence type="ECO:0000313" key="4">
    <source>
        <dbReference type="EMBL" id="KAF5401670.1"/>
    </source>
</evidence>
<organism evidence="4 5">
    <name type="scientific">Paragonimus heterotremus</name>
    <dbReference type="NCBI Taxonomy" id="100268"/>
    <lineage>
        <taxon>Eukaryota</taxon>
        <taxon>Metazoa</taxon>
        <taxon>Spiralia</taxon>
        <taxon>Lophotrochozoa</taxon>
        <taxon>Platyhelminthes</taxon>
        <taxon>Trematoda</taxon>
        <taxon>Digenea</taxon>
        <taxon>Plagiorchiida</taxon>
        <taxon>Troglotremata</taxon>
        <taxon>Troglotrematidae</taxon>
        <taxon>Paragonimus</taxon>
    </lineage>
</organism>
<dbReference type="AlphaFoldDB" id="A0A8J4SPZ8"/>
<keyword evidence="3" id="KW-1133">Transmembrane helix</keyword>
<feature type="transmembrane region" description="Helical" evidence="3">
    <location>
        <begin position="211"/>
        <end position="228"/>
    </location>
</feature>
<feature type="transmembrane region" description="Helical" evidence="3">
    <location>
        <begin position="64"/>
        <end position="86"/>
    </location>
</feature>